<dbReference type="SMART" id="SM00421">
    <property type="entry name" value="HTH_LUXR"/>
    <property type="match status" value="1"/>
</dbReference>
<reference evidence="3 4" key="1">
    <citation type="submission" date="2024-09" db="EMBL/GenBank/DDBJ databases">
        <authorList>
            <person name="Sun Q."/>
            <person name="Mori K."/>
        </authorList>
    </citation>
    <scope>NUCLEOTIDE SEQUENCE [LARGE SCALE GENOMIC DNA]</scope>
    <source>
        <strain evidence="3 4">JCM 3331</strain>
    </source>
</reference>
<dbReference type="PROSITE" id="PS50043">
    <property type="entry name" value="HTH_LUXR_2"/>
    <property type="match status" value="1"/>
</dbReference>
<dbReference type="Proteomes" id="UP001589710">
    <property type="component" value="Unassembled WGS sequence"/>
</dbReference>
<comment type="caution">
    <text evidence="3">The sequence shown here is derived from an EMBL/GenBank/DDBJ whole genome shotgun (WGS) entry which is preliminary data.</text>
</comment>
<dbReference type="InterPro" id="IPR016032">
    <property type="entry name" value="Sig_transdc_resp-reg_C-effctor"/>
</dbReference>
<dbReference type="PANTHER" id="PTHR43214">
    <property type="entry name" value="TWO-COMPONENT RESPONSE REGULATOR"/>
    <property type="match status" value="1"/>
</dbReference>
<feature type="domain" description="HTH luxR-type" evidence="2">
    <location>
        <begin position="802"/>
        <end position="867"/>
    </location>
</feature>
<dbReference type="Gene3D" id="1.25.40.10">
    <property type="entry name" value="Tetratricopeptide repeat domain"/>
    <property type="match status" value="1"/>
</dbReference>
<dbReference type="InterPro" id="IPR011990">
    <property type="entry name" value="TPR-like_helical_dom_sf"/>
</dbReference>
<keyword evidence="1" id="KW-0238">DNA-binding</keyword>
<gene>
    <name evidence="3" type="ORF">ACFFTL_42785</name>
</gene>
<dbReference type="Gene3D" id="1.10.10.10">
    <property type="entry name" value="Winged helix-like DNA-binding domain superfamily/Winged helix DNA-binding domain"/>
    <property type="match status" value="1"/>
</dbReference>
<proteinExistence type="predicted"/>
<dbReference type="SUPFAM" id="SSF46894">
    <property type="entry name" value="C-terminal effector domain of the bipartite response regulators"/>
    <property type="match status" value="1"/>
</dbReference>
<sequence>MSPPHLPCPADASGRLLERSAHLALLEQAVRQVAEGGAATVVVHGRPGTGRTAVLAEAASLARGAGLHVVTPPARRAGPRRLRDIASHLSAQTAYGPAGTPLAVLVDDAEDVIRQEHDAGCAGQRPLLRVTAGTDPAVLGADGPPAYELALRPLSADAVRVLLVEAYGEEAGGPLVPAATAATGGSPAVLCAALRWWPAPAPGPDEFAALADQVGRRHVRHTLARVSGRTVALVEASAVADGDLPFDRVCELAEILPPWRERARAELAGTGLLDQVGHPRLYDPLVADRVLGLMDDGRRHDLYERAVRLGRGDGVPAPVLGRLVAHSRTAEPRAPAALYAAGVHARRSGDEADAVVFLEQALDRGASGELRAKVLLALSTARLSLRPEAADRGFRRVLTETSGPDGSAVRLLAADLLLLRGGGSSVAAALDSAAARRKTSAAERRTLLGLRELALERGPAEASAAPDHGDGASRPALDAAEAAAAAWRHCLAGREIGRARRLAIAALEPAEAGLFAPRLVAARVLAVTEDVSLARVGLRRIEAEARRRAVGPAIGQALLGLAELALRTDDPDEAGARLAEALAEVPRTHWHPRSLPRLAAMEALVALGDGRPDLAESALVGALPDRHEHGVGESQLLFAGGLLGLHTGRAAEAASHLRECGRILLALGCPNPAVVPWRSHLAMALASVDPSAAARLAAESLAEARAWSAPGTVGSVHLWTGLTLTGLPALGHLQSAMRVLAGSTARRRYVRATVETSAALLDDGRPAEGRRLLDEAVAAGCADGERPVPRVQEVVAMFASLPKLSRAQLSTAQLRVALLAAEGRSNKAIAEKLSVSLRTVELHLTSSYRALGIAGRADLTEMLGHAGSGRR</sequence>
<accession>A0ABV5RND3</accession>
<dbReference type="InterPro" id="IPR036388">
    <property type="entry name" value="WH-like_DNA-bd_sf"/>
</dbReference>
<dbReference type="EMBL" id="JBHMCG010000193">
    <property type="protein sequence ID" value="MFB9578811.1"/>
    <property type="molecule type" value="Genomic_DNA"/>
</dbReference>
<evidence type="ECO:0000313" key="4">
    <source>
        <dbReference type="Proteomes" id="UP001589710"/>
    </source>
</evidence>
<dbReference type="PRINTS" id="PR00038">
    <property type="entry name" value="HTHLUXR"/>
</dbReference>
<evidence type="ECO:0000313" key="3">
    <source>
        <dbReference type="EMBL" id="MFB9578811.1"/>
    </source>
</evidence>
<dbReference type="Pfam" id="PF00196">
    <property type="entry name" value="GerE"/>
    <property type="match status" value="1"/>
</dbReference>
<dbReference type="InterPro" id="IPR000792">
    <property type="entry name" value="Tscrpt_reg_LuxR_C"/>
</dbReference>
<protein>
    <submittedName>
        <fullName evidence="3">LuxR C-terminal-related transcriptional regulator</fullName>
    </submittedName>
</protein>
<organism evidence="3 4">
    <name type="scientific">Streptomyces yanii</name>
    <dbReference type="NCBI Taxonomy" id="78510"/>
    <lineage>
        <taxon>Bacteria</taxon>
        <taxon>Bacillati</taxon>
        <taxon>Actinomycetota</taxon>
        <taxon>Actinomycetes</taxon>
        <taxon>Kitasatosporales</taxon>
        <taxon>Streptomycetaceae</taxon>
        <taxon>Streptomyces</taxon>
    </lineage>
</organism>
<dbReference type="CDD" id="cd06170">
    <property type="entry name" value="LuxR_C_like"/>
    <property type="match status" value="1"/>
</dbReference>
<evidence type="ECO:0000259" key="2">
    <source>
        <dbReference type="PROSITE" id="PS50043"/>
    </source>
</evidence>
<dbReference type="RefSeq" id="WP_345511331.1">
    <property type="nucleotide sequence ID" value="NZ_BAAAXD010000011.1"/>
</dbReference>
<evidence type="ECO:0000256" key="1">
    <source>
        <dbReference type="ARBA" id="ARBA00023125"/>
    </source>
</evidence>
<dbReference type="SUPFAM" id="SSF48452">
    <property type="entry name" value="TPR-like"/>
    <property type="match status" value="1"/>
</dbReference>
<keyword evidence="4" id="KW-1185">Reference proteome</keyword>
<dbReference type="InterPro" id="IPR039420">
    <property type="entry name" value="WalR-like"/>
</dbReference>
<name>A0ABV5RND3_9ACTN</name>